<comment type="caution">
    <text evidence="2">The sequence shown here is derived from an EMBL/GenBank/DDBJ whole genome shotgun (WGS) entry which is preliminary data.</text>
</comment>
<dbReference type="EMBL" id="JAVFKD010000003">
    <property type="protein sequence ID" value="KAK5996259.1"/>
    <property type="molecule type" value="Genomic_DNA"/>
</dbReference>
<keyword evidence="1" id="KW-0732">Signal</keyword>
<feature type="signal peptide" evidence="1">
    <location>
        <begin position="1"/>
        <end position="18"/>
    </location>
</feature>
<proteinExistence type="predicted"/>
<evidence type="ECO:0000313" key="3">
    <source>
        <dbReference type="Proteomes" id="UP001338125"/>
    </source>
</evidence>
<keyword evidence="3" id="KW-1185">Reference proteome</keyword>
<sequence>MHSSTLIYFISLLPAVLAGPVSASKSCDTGFERIDDGDGTILWYRDMDCQWSGCQPDEWYQKAPLVDANGRSLFSRLSSSTSATYCISQKQGNTLQYLDTMTNGGKTDKSISPFGQCCASFGGRCKNAGDSDSLWCKYSDQAAVVQEPKAADRTTIEGKNKFYTSALCTSEKEVCTNLRQFLIAELTLELGF</sequence>
<dbReference type="Proteomes" id="UP001338125">
    <property type="component" value="Unassembled WGS sequence"/>
</dbReference>
<gene>
    <name evidence="2" type="ORF">PT974_03013</name>
</gene>
<protein>
    <submittedName>
        <fullName evidence="2">Uncharacterized protein</fullName>
    </submittedName>
</protein>
<feature type="chain" id="PRO_5047521312" evidence="1">
    <location>
        <begin position="19"/>
        <end position="192"/>
    </location>
</feature>
<evidence type="ECO:0000256" key="1">
    <source>
        <dbReference type="SAM" id="SignalP"/>
    </source>
</evidence>
<reference evidence="2 3" key="1">
    <citation type="submission" date="2024-01" db="EMBL/GenBank/DDBJ databases">
        <title>Complete genome of Cladobotryum mycophilum ATHUM6906.</title>
        <authorList>
            <person name="Christinaki A.C."/>
            <person name="Myridakis A.I."/>
            <person name="Kouvelis V.N."/>
        </authorList>
    </citation>
    <scope>NUCLEOTIDE SEQUENCE [LARGE SCALE GENOMIC DNA]</scope>
    <source>
        <strain evidence="2 3">ATHUM6906</strain>
    </source>
</reference>
<evidence type="ECO:0000313" key="2">
    <source>
        <dbReference type="EMBL" id="KAK5996259.1"/>
    </source>
</evidence>
<name>A0ABR0SW65_9HYPO</name>
<organism evidence="2 3">
    <name type="scientific">Cladobotryum mycophilum</name>
    <dbReference type="NCBI Taxonomy" id="491253"/>
    <lineage>
        <taxon>Eukaryota</taxon>
        <taxon>Fungi</taxon>
        <taxon>Dikarya</taxon>
        <taxon>Ascomycota</taxon>
        <taxon>Pezizomycotina</taxon>
        <taxon>Sordariomycetes</taxon>
        <taxon>Hypocreomycetidae</taxon>
        <taxon>Hypocreales</taxon>
        <taxon>Hypocreaceae</taxon>
        <taxon>Cladobotryum</taxon>
    </lineage>
</organism>
<accession>A0ABR0SW65</accession>